<dbReference type="EnsemblPlants" id="ORUFI10G07210.1">
    <property type="protein sequence ID" value="ORUFI10G07210.1"/>
    <property type="gene ID" value="ORUFI10G07210"/>
</dbReference>
<protein>
    <submittedName>
        <fullName evidence="1">Uncharacterized protein</fullName>
    </submittedName>
</protein>
<dbReference type="AlphaFoldDB" id="A0A0E0QXX2"/>
<organism evidence="1 2">
    <name type="scientific">Oryza rufipogon</name>
    <name type="common">Brownbeard rice</name>
    <name type="synonym">Asian wild rice</name>
    <dbReference type="NCBI Taxonomy" id="4529"/>
    <lineage>
        <taxon>Eukaryota</taxon>
        <taxon>Viridiplantae</taxon>
        <taxon>Streptophyta</taxon>
        <taxon>Embryophyta</taxon>
        <taxon>Tracheophyta</taxon>
        <taxon>Spermatophyta</taxon>
        <taxon>Magnoliopsida</taxon>
        <taxon>Liliopsida</taxon>
        <taxon>Poales</taxon>
        <taxon>Poaceae</taxon>
        <taxon>BOP clade</taxon>
        <taxon>Oryzoideae</taxon>
        <taxon>Oryzeae</taxon>
        <taxon>Oryzinae</taxon>
        <taxon>Oryza</taxon>
    </lineage>
</organism>
<dbReference type="OMA" id="WACSRSS"/>
<sequence>MAMVRLSMSVWPVAPRSAAEGGLGGARADVECSATPLGWACSRSSRSRTPQGLSATTDAITREAADDVGDNVGYGIQGPKVEVAVEDGG</sequence>
<proteinExistence type="predicted"/>
<reference evidence="1" key="2">
    <citation type="submission" date="2015-06" db="UniProtKB">
        <authorList>
            <consortium name="EnsemblPlants"/>
        </authorList>
    </citation>
    <scope>IDENTIFICATION</scope>
</reference>
<evidence type="ECO:0000313" key="2">
    <source>
        <dbReference type="Proteomes" id="UP000008022"/>
    </source>
</evidence>
<dbReference type="HOGENOM" id="CLU_2531020_0_0_1"/>
<name>A0A0E0QXX2_ORYRU</name>
<dbReference type="Gramene" id="ORUFI10G07210.1">
    <property type="protein sequence ID" value="ORUFI10G07210.1"/>
    <property type="gene ID" value="ORUFI10G07210"/>
</dbReference>
<dbReference type="Proteomes" id="UP000008022">
    <property type="component" value="Unassembled WGS sequence"/>
</dbReference>
<keyword evidence="2" id="KW-1185">Reference proteome</keyword>
<accession>A0A0E0QXX2</accession>
<reference evidence="2" key="1">
    <citation type="submission" date="2013-06" db="EMBL/GenBank/DDBJ databases">
        <authorList>
            <person name="Zhao Q."/>
        </authorList>
    </citation>
    <scope>NUCLEOTIDE SEQUENCE</scope>
    <source>
        <strain evidence="2">cv. W1943</strain>
    </source>
</reference>
<evidence type="ECO:0000313" key="1">
    <source>
        <dbReference type="EnsemblPlants" id="ORUFI10G07210.1"/>
    </source>
</evidence>